<evidence type="ECO:0000313" key="3">
    <source>
        <dbReference type="Proteomes" id="UP000316905"/>
    </source>
</evidence>
<dbReference type="EMBL" id="VLKY01000007">
    <property type="protein sequence ID" value="TWI53736.1"/>
    <property type="molecule type" value="Genomic_DNA"/>
</dbReference>
<reference evidence="2 3" key="1">
    <citation type="journal article" date="2015" name="Stand. Genomic Sci.">
        <title>Genomic Encyclopedia of Bacterial and Archaeal Type Strains, Phase III: the genomes of soil and plant-associated and newly described type strains.</title>
        <authorList>
            <person name="Whitman W.B."/>
            <person name="Woyke T."/>
            <person name="Klenk H.P."/>
            <person name="Zhou Y."/>
            <person name="Lilburn T.G."/>
            <person name="Beck B.J."/>
            <person name="De Vos P."/>
            <person name="Vandamme P."/>
            <person name="Eisen J.A."/>
            <person name="Garrity G."/>
            <person name="Hugenholtz P."/>
            <person name="Kyrpides N.C."/>
        </authorList>
    </citation>
    <scope>NUCLEOTIDE SEQUENCE [LARGE SCALE GENOMIC DNA]</scope>
    <source>
        <strain evidence="2 3">CGMCC 1.6858</strain>
    </source>
</reference>
<dbReference type="Pfam" id="PF11157">
    <property type="entry name" value="DUF2937"/>
    <property type="match status" value="1"/>
</dbReference>
<evidence type="ECO:0000256" key="1">
    <source>
        <dbReference type="SAM" id="Phobius"/>
    </source>
</evidence>
<comment type="caution">
    <text evidence="2">The sequence shown here is derived from an EMBL/GenBank/DDBJ whole genome shotgun (WGS) entry which is preliminary data.</text>
</comment>
<sequence>MLRSYIRLVLFALGLLIGVQVPGFITDYAQRIEAHRLEAQQALEGFRKTATQFFGGDLDRLVAHYRASDDPVFQNDADSIGVLMRRDQMLERQWQAMQGPWYERIWHVIAEANPVILQETWAGYRYQVVLTPESIGWGLACAFLLSWIIESIALALAILILPRRKSRRLV</sequence>
<dbReference type="AlphaFoldDB" id="A0A562QCI6"/>
<dbReference type="RefSeq" id="WP_145141857.1">
    <property type="nucleotide sequence ID" value="NZ_VLKY01000007.1"/>
</dbReference>
<dbReference type="InterPro" id="IPR022584">
    <property type="entry name" value="DUF2937"/>
</dbReference>
<dbReference type="InterPro" id="IPR016917">
    <property type="entry name" value="UCP029393"/>
</dbReference>
<dbReference type="OrthoDB" id="7021410at2"/>
<name>A0A562QCI6_9PSED</name>
<keyword evidence="1" id="KW-0812">Transmembrane</keyword>
<feature type="transmembrane region" description="Helical" evidence="1">
    <location>
        <begin position="135"/>
        <end position="161"/>
    </location>
</feature>
<gene>
    <name evidence="2" type="ORF">IQ22_02342</name>
</gene>
<protein>
    <recommendedName>
        <fullName evidence="4">DUF2937 family protein</fullName>
    </recommendedName>
</protein>
<evidence type="ECO:0000313" key="2">
    <source>
        <dbReference type="EMBL" id="TWI53736.1"/>
    </source>
</evidence>
<proteinExistence type="predicted"/>
<keyword evidence="1" id="KW-0472">Membrane</keyword>
<keyword evidence="1" id="KW-1133">Transmembrane helix</keyword>
<evidence type="ECO:0008006" key="4">
    <source>
        <dbReference type="Google" id="ProtNLM"/>
    </source>
</evidence>
<accession>A0A562QCI6</accession>
<organism evidence="2 3">
    <name type="scientific">Pseudomonas duriflava</name>
    <dbReference type="NCBI Taxonomy" id="459528"/>
    <lineage>
        <taxon>Bacteria</taxon>
        <taxon>Pseudomonadati</taxon>
        <taxon>Pseudomonadota</taxon>
        <taxon>Gammaproteobacteria</taxon>
        <taxon>Pseudomonadales</taxon>
        <taxon>Pseudomonadaceae</taxon>
        <taxon>Pseudomonas</taxon>
    </lineage>
</organism>
<keyword evidence="3" id="KW-1185">Reference proteome</keyword>
<dbReference type="Proteomes" id="UP000316905">
    <property type="component" value="Unassembled WGS sequence"/>
</dbReference>
<dbReference type="PIRSF" id="PIRSF029393">
    <property type="entry name" value="UCP029393"/>
    <property type="match status" value="1"/>
</dbReference>